<dbReference type="InterPro" id="IPR015797">
    <property type="entry name" value="NUDIX_hydrolase-like_dom_sf"/>
</dbReference>
<dbReference type="SUPFAM" id="SSF55811">
    <property type="entry name" value="Nudix"/>
    <property type="match status" value="1"/>
</dbReference>
<dbReference type="PROSITE" id="PS51462">
    <property type="entry name" value="NUDIX"/>
    <property type="match status" value="1"/>
</dbReference>
<dbReference type="Proteomes" id="UP000502502">
    <property type="component" value="Chromosome"/>
</dbReference>
<feature type="domain" description="Nudix hydrolase" evidence="2">
    <location>
        <begin position="25"/>
        <end position="175"/>
    </location>
</feature>
<organism evidence="3 4">
    <name type="scientific">Sphingomonas sinipercae</name>
    <dbReference type="NCBI Taxonomy" id="2714944"/>
    <lineage>
        <taxon>Bacteria</taxon>
        <taxon>Pseudomonadati</taxon>
        <taxon>Pseudomonadota</taxon>
        <taxon>Alphaproteobacteria</taxon>
        <taxon>Sphingomonadales</taxon>
        <taxon>Sphingomonadaceae</taxon>
        <taxon>Sphingomonas</taxon>
    </lineage>
</organism>
<dbReference type="Pfam" id="PF00293">
    <property type="entry name" value="NUDIX"/>
    <property type="match status" value="1"/>
</dbReference>
<dbReference type="PANTHER" id="PTHR21340:SF7">
    <property type="entry name" value="NUDIX HYDROLASE DOMAIN-CONTAINING PROTEIN"/>
    <property type="match status" value="1"/>
</dbReference>
<reference evidence="3 4" key="1">
    <citation type="submission" date="2020-03" db="EMBL/GenBank/DDBJ databases">
        <title>Sphingomonas sp. nov., isolated from fish.</title>
        <authorList>
            <person name="Hyun D.-W."/>
            <person name="Bae J.-W."/>
        </authorList>
    </citation>
    <scope>NUCLEOTIDE SEQUENCE [LARGE SCALE GENOMIC DNA]</scope>
    <source>
        <strain evidence="3 4">HDW15C</strain>
    </source>
</reference>
<sequence length="177" mass="19573">MTARGCLAAAGSPKRRWPERPFPVPPPRSAGVLLFRHNGRGTEVLLGKPGGPYWHRRDAGAWMIPKGMIEAGESAIEAALREYEEELGSPLGPVPFPLCTIRQKAGKIVEVFAAEGDFDPATLNSLEHEVEWPPRSGQRRRFPEMAEAAWMPIGEARRKMLESQQPALDALEKKLKG</sequence>
<dbReference type="Gene3D" id="3.90.79.10">
    <property type="entry name" value="Nucleoside Triphosphate Pyrophosphohydrolase"/>
    <property type="match status" value="1"/>
</dbReference>
<keyword evidence="4" id="KW-1185">Reference proteome</keyword>
<proteinExistence type="predicted"/>
<name>A0A6G7ZK95_9SPHN</name>
<gene>
    <name evidence="3" type="ORF">G7078_00505</name>
</gene>
<evidence type="ECO:0000256" key="1">
    <source>
        <dbReference type="SAM" id="MobiDB-lite"/>
    </source>
</evidence>
<dbReference type="AlphaFoldDB" id="A0A6G7ZK95"/>
<evidence type="ECO:0000313" key="3">
    <source>
        <dbReference type="EMBL" id="QIL01417.1"/>
    </source>
</evidence>
<dbReference type="GO" id="GO:0006167">
    <property type="term" value="P:AMP biosynthetic process"/>
    <property type="evidence" value="ECO:0007669"/>
    <property type="project" value="TreeGrafter"/>
</dbReference>
<feature type="region of interest" description="Disordered" evidence="1">
    <location>
        <begin position="1"/>
        <end position="23"/>
    </location>
</feature>
<dbReference type="InterPro" id="IPR051325">
    <property type="entry name" value="Nudix_hydrolase_domain"/>
</dbReference>
<dbReference type="PANTHER" id="PTHR21340">
    <property type="entry name" value="DIADENOSINE 5,5-P1,P4-TETRAPHOSPHATE PYROPHOSPHOHYDROLASE MUTT"/>
    <property type="match status" value="1"/>
</dbReference>
<protein>
    <submittedName>
        <fullName evidence="3">NUDIX domain-containing protein</fullName>
    </submittedName>
</protein>
<dbReference type="KEGG" id="ssin:G7078_00505"/>
<evidence type="ECO:0000313" key="4">
    <source>
        <dbReference type="Proteomes" id="UP000502502"/>
    </source>
</evidence>
<dbReference type="EMBL" id="CP049871">
    <property type="protein sequence ID" value="QIL01417.1"/>
    <property type="molecule type" value="Genomic_DNA"/>
</dbReference>
<dbReference type="GO" id="GO:0004081">
    <property type="term" value="F:bis(5'-nucleosyl)-tetraphosphatase (asymmetrical) activity"/>
    <property type="evidence" value="ECO:0007669"/>
    <property type="project" value="TreeGrafter"/>
</dbReference>
<dbReference type="GO" id="GO:0006754">
    <property type="term" value="P:ATP biosynthetic process"/>
    <property type="evidence" value="ECO:0007669"/>
    <property type="project" value="TreeGrafter"/>
</dbReference>
<accession>A0A6G7ZK95</accession>
<dbReference type="InterPro" id="IPR000086">
    <property type="entry name" value="NUDIX_hydrolase_dom"/>
</dbReference>
<evidence type="ECO:0000259" key="2">
    <source>
        <dbReference type="PROSITE" id="PS51462"/>
    </source>
</evidence>